<keyword evidence="2" id="KW-0732">Signal</keyword>
<proteinExistence type="predicted"/>
<dbReference type="PANTHER" id="PTHR35043">
    <property type="entry name" value="TRANSCRIPTION FACTOR DOMAIN-CONTAINING PROTEIN"/>
    <property type="match status" value="1"/>
</dbReference>
<protein>
    <submittedName>
        <fullName evidence="3">Uncharacterized protein</fullName>
    </submittedName>
</protein>
<evidence type="ECO:0000313" key="4">
    <source>
        <dbReference type="Proteomes" id="UP000703269"/>
    </source>
</evidence>
<name>A0A9P3LBI5_9APHY</name>
<dbReference type="Proteomes" id="UP000703269">
    <property type="component" value="Unassembled WGS sequence"/>
</dbReference>
<keyword evidence="1" id="KW-0812">Transmembrane</keyword>
<keyword evidence="1" id="KW-1133">Transmembrane helix</keyword>
<gene>
    <name evidence="3" type="ORF">PsYK624_039510</name>
</gene>
<feature type="chain" id="PRO_5040150949" evidence="2">
    <location>
        <begin position="21"/>
        <end position="489"/>
    </location>
</feature>
<accession>A0A9P3LBI5</accession>
<dbReference type="AlphaFoldDB" id="A0A9P3LBI5"/>
<feature type="transmembrane region" description="Helical" evidence="1">
    <location>
        <begin position="65"/>
        <end position="81"/>
    </location>
</feature>
<organism evidence="3 4">
    <name type="scientific">Phanerochaete sordida</name>
    <dbReference type="NCBI Taxonomy" id="48140"/>
    <lineage>
        <taxon>Eukaryota</taxon>
        <taxon>Fungi</taxon>
        <taxon>Dikarya</taxon>
        <taxon>Basidiomycota</taxon>
        <taxon>Agaricomycotina</taxon>
        <taxon>Agaricomycetes</taxon>
        <taxon>Polyporales</taxon>
        <taxon>Phanerochaetaceae</taxon>
        <taxon>Phanerochaete</taxon>
    </lineage>
</organism>
<dbReference type="PANTHER" id="PTHR35043:SF7">
    <property type="entry name" value="TRANSCRIPTION FACTOR DOMAIN-CONTAINING PROTEIN"/>
    <property type="match status" value="1"/>
</dbReference>
<sequence>MSLALLLLSQAIGHSGSAYASPVTTLYARDTFITSSFDTTTVNGTGYATSTSCTDINNCRTISDIVWGCLSVILACTWAALHRDIPPKGVRWYIVLGNHAWTTIVAFFTPEFMAFMAIMEFAEARQVRKNFADVLLPPEARWNLTHAFFAMMGGFTLVKPRTNGTPGYDNIGAVYPGALYKLAKAGRVDLSLITEEVIKDKSKGDLISKGFVVLQTTWFIIQIIARFIQHLPVSELEIVTLAFAVLNFLTYGFWGHKPIGVSTPISLVLLPAKDEGAFDVDSEKYDDSKTALDDIAYASTPAIEELVMKQMMEEEEATKDANPTPTDVFRDLLSLLYKYRPNLFRDPIGCVRLVLANLSRSGAPTGICLVLAVVTTIFGALHFIAWGFQFPTDAERWVWRASAIVLTLAPPYMFLGRTLAVHLIDGVLHAKGIWRRVCLGVATLVSTLPGSVLYTNARTALIVVSIMELRRLPAGALETVSWTKFIPHI</sequence>
<feature type="transmembrane region" description="Helical" evidence="1">
    <location>
        <begin position="206"/>
        <end position="224"/>
    </location>
</feature>
<keyword evidence="1" id="KW-0472">Membrane</keyword>
<evidence type="ECO:0000313" key="3">
    <source>
        <dbReference type="EMBL" id="GJE87867.1"/>
    </source>
</evidence>
<feature type="transmembrane region" description="Helical" evidence="1">
    <location>
        <begin position="362"/>
        <end position="385"/>
    </location>
</feature>
<feature type="transmembrane region" description="Helical" evidence="1">
    <location>
        <begin position="236"/>
        <end position="254"/>
    </location>
</feature>
<feature type="transmembrane region" description="Helical" evidence="1">
    <location>
        <begin position="397"/>
        <end position="415"/>
    </location>
</feature>
<dbReference type="EMBL" id="BPQB01000007">
    <property type="protein sequence ID" value="GJE87867.1"/>
    <property type="molecule type" value="Genomic_DNA"/>
</dbReference>
<comment type="caution">
    <text evidence="3">The sequence shown here is derived from an EMBL/GenBank/DDBJ whole genome shotgun (WGS) entry which is preliminary data.</text>
</comment>
<feature type="signal peptide" evidence="2">
    <location>
        <begin position="1"/>
        <end position="20"/>
    </location>
</feature>
<evidence type="ECO:0000256" key="1">
    <source>
        <dbReference type="SAM" id="Phobius"/>
    </source>
</evidence>
<keyword evidence="4" id="KW-1185">Reference proteome</keyword>
<dbReference type="OrthoDB" id="2788011at2759"/>
<reference evidence="3 4" key="1">
    <citation type="submission" date="2021-08" db="EMBL/GenBank/DDBJ databases">
        <title>Draft Genome Sequence of Phanerochaete sordida strain YK-624.</title>
        <authorList>
            <person name="Mori T."/>
            <person name="Dohra H."/>
            <person name="Suzuki T."/>
            <person name="Kawagishi H."/>
            <person name="Hirai H."/>
        </authorList>
    </citation>
    <scope>NUCLEOTIDE SEQUENCE [LARGE SCALE GENOMIC DNA]</scope>
    <source>
        <strain evidence="3 4">YK-624</strain>
    </source>
</reference>
<feature type="transmembrane region" description="Helical" evidence="1">
    <location>
        <begin position="93"/>
        <end position="122"/>
    </location>
</feature>
<evidence type="ECO:0000256" key="2">
    <source>
        <dbReference type="SAM" id="SignalP"/>
    </source>
</evidence>